<evidence type="ECO:0000256" key="1">
    <source>
        <dbReference type="ARBA" id="ARBA00023015"/>
    </source>
</evidence>
<dbReference type="InterPro" id="IPR001647">
    <property type="entry name" value="HTH_TetR"/>
</dbReference>
<dbReference type="EMBL" id="AP027728">
    <property type="protein sequence ID" value="BDZ39910.1"/>
    <property type="molecule type" value="Genomic_DNA"/>
</dbReference>
<evidence type="ECO:0000259" key="5">
    <source>
        <dbReference type="PROSITE" id="PS50977"/>
    </source>
</evidence>
<dbReference type="PROSITE" id="PS50977">
    <property type="entry name" value="HTH_TETR_2"/>
    <property type="match status" value="1"/>
</dbReference>
<feature type="DNA-binding region" description="H-T-H motif" evidence="4">
    <location>
        <begin position="29"/>
        <end position="48"/>
    </location>
</feature>
<feature type="domain" description="HTH tetR-type" evidence="5">
    <location>
        <begin position="6"/>
        <end position="66"/>
    </location>
</feature>
<dbReference type="SUPFAM" id="SSF46689">
    <property type="entry name" value="Homeodomain-like"/>
    <property type="match status" value="1"/>
</dbReference>
<dbReference type="Gene3D" id="1.10.357.10">
    <property type="entry name" value="Tetracycline Repressor, domain 2"/>
    <property type="match status" value="1"/>
</dbReference>
<keyword evidence="3" id="KW-0804">Transcription</keyword>
<dbReference type="InterPro" id="IPR023772">
    <property type="entry name" value="DNA-bd_HTH_TetR-type_CS"/>
</dbReference>
<evidence type="ECO:0000256" key="4">
    <source>
        <dbReference type="PROSITE-ProRule" id="PRU00335"/>
    </source>
</evidence>
<name>A0ABN6X555_9MICO</name>
<dbReference type="PANTHER" id="PTHR30055">
    <property type="entry name" value="HTH-TYPE TRANSCRIPTIONAL REGULATOR RUTR"/>
    <property type="match status" value="1"/>
</dbReference>
<dbReference type="Pfam" id="PF00440">
    <property type="entry name" value="TetR_N"/>
    <property type="match status" value="1"/>
</dbReference>
<dbReference type="RefSeq" id="WP_286300358.1">
    <property type="nucleotide sequence ID" value="NZ_AP027728.1"/>
</dbReference>
<keyword evidence="1" id="KW-0805">Transcription regulation</keyword>
<dbReference type="PROSITE" id="PS01081">
    <property type="entry name" value="HTH_TETR_1"/>
    <property type="match status" value="1"/>
</dbReference>
<evidence type="ECO:0000256" key="3">
    <source>
        <dbReference type="ARBA" id="ARBA00023163"/>
    </source>
</evidence>
<dbReference type="PRINTS" id="PR00455">
    <property type="entry name" value="HTHTETR"/>
</dbReference>
<sequence>MARWAPDSRGRLENAAFELFEAEGFSATTVPEIAERAGLTTRTFFRHFADKREVLFADGAMSEYAQQIIADAPPASPRSRLCVIFCINRRRSSSVGGRIGSDACEPSWRQIRRFASASSRNGTSSPRRLKPD</sequence>
<dbReference type="InterPro" id="IPR050109">
    <property type="entry name" value="HTH-type_TetR-like_transc_reg"/>
</dbReference>
<organism evidence="6 7">
    <name type="scientific">Microbacterium suwonense</name>
    <dbReference type="NCBI Taxonomy" id="683047"/>
    <lineage>
        <taxon>Bacteria</taxon>
        <taxon>Bacillati</taxon>
        <taxon>Actinomycetota</taxon>
        <taxon>Actinomycetes</taxon>
        <taxon>Micrococcales</taxon>
        <taxon>Microbacteriaceae</taxon>
        <taxon>Microbacterium</taxon>
    </lineage>
</organism>
<proteinExistence type="predicted"/>
<dbReference type="PANTHER" id="PTHR30055:SF238">
    <property type="entry name" value="MYCOFACTOCIN BIOSYNTHESIS TRANSCRIPTIONAL REGULATOR MFTR-RELATED"/>
    <property type="match status" value="1"/>
</dbReference>
<evidence type="ECO:0000256" key="2">
    <source>
        <dbReference type="ARBA" id="ARBA00023125"/>
    </source>
</evidence>
<reference evidence="7" key="1">
    <citation type="journal article" date="2019" name="Int. J. Syst. Evol. Microbiol.">
        <title>The Global Catalogue of Microorganisms (GCM) 10K type strain sequencing project: providing services to taxonomists for standard genome sequencing and annotation.</title>
        <authorList>
            <consortium name="The Broad Institute Genomics Platform"/>
            <consortium name="The Broad Institute Genome Sequencing Center for Infectious Disease"/>
            <person name="Wu L."/>
            <person name="Ma J."/>
        </authorList>
    </citation>
    <scope>NUCLEOTIDE SEQUENCE [LARGE SCALE GENOMIC DNA]</scope>
    <source>
        <strain evidence="7">NBRC 106310</strain>
    </source>
</reference>
<gene>
    <name evidence="6" type="ORF">GCM10025863_25240</name>
</gene>
<dbReference type="Proteomes" id="UP001321543">
    <property type="component" value="Chromosome"/>
</dbReference>
<keyword evidence="2 4" id="KW-0238">DNA-binding</keyword>
<evidence type="ECO:0000313" key="6">
    <source>
        <dbReference type="EMBL" id="BDZ39910.1"/>
    </source>
</evidence>
<accession>A0ABN6X555</accession>
<protein>
    <recommendedName>
        <fullName evidence="5">HTH tetR-type domain-containing protein</fullName>
    </recommendedName>
</protein>
<keyword evidence="7" id="KW-1185">Reference proteome</keyword>
<dbReference type="InterPro" id="IPR009057">
    <property type="entry name" value="Homeodomain-like_sf"/>
</dbReference>
<evidence type="ECO:0000313" key="7">
    <source>
        <dbReference type="Proteomes" id="UP001321543"/>
    </source>
</evidence>